<feature type="signal peptide" evidence="4">
    <location>
        <begin position="1"/>
        <end position="20"/>
    </location>
</feature>
<protein>
    <submittedName>
        <fullName evidence="8">Serine protease inhibitor 42Dd-like</fullName>
    </submittedName>
</protein>
<organism evidence="6">
    <name type="scientific">Musca domestica</name>
    <name type="common">House fly</name>
    <dbReference type="NCBI Taxonomy" id="7370"/>
    <lineage>
        <taxon>Eukaryota</taxon>
        <taxon>Metazoa</taxon>
        <taxon>Ecdysozoa</taxon>
        <taxon>Arthropoda</taxon>
        <taxon>Hexapoda</taxon>
        <taxon>Insecta</taxon>
        <taxon>Pterygota</taxon>
        <taxon>Neoptera</taxon>
        <taxon>Endopterygota</taxon>
        <taxon>Diptera</taxon>
        <taxon>Brachycera</taxon>
        <taxon>Muscomorpha</taxon>
        <taxon>Muscoidea</taxon>
        <taxon>Muscidae</taxon>
        <taxon>Musca</taxon>
    </lineage>
</organism>
<dbReference type="VEuPathDB" id="VectorBase:MDOA013545"/>
<comment type="similarity">
    <text evidence="3">Belongs to the serpin family.</text>
</comment>
<dbReference type="RefSeq" id="XP_058980923.1">
    <property type="nucleotide sequence ID" value="XM_059124940.1"/>
</dbReference>
<dbReference type="InterPro" id="IPR036186">
    <property type="entry name" value="Serpin_sf"/>
</dbReference>
<dbReference type="EnsemblMetazoa" id="MDOA013545-RA">
    <property type="protein sequence ID" value="MDOA013545-PA"/>
    <property type="gene ID" value="MDOA013545"/>
</dbReference>
<dbReference type="VEuPathDB" id="VectorBase:MDOMA2_009406"/>
<dbReference type="Proteomes" id="UP001652621">
    <property type="component" value="Unplaced"/>
</dbReference>
<evidence type="ECO:0000259" key="5">
    <source>
        <dbReference type="SMART" id="SM00093"/>
    </source>
</evidence>
<dbReference type="RefSeq" id="XP_005179842.2">
    <property type="nucleotide sequence ID" value="XM_005179785.4"/>
</dbReference>
<evidence type="ECO:0000313" key="8">
    <source>
        <dbReference type="RefSeq" id="XP_058980923.1"/>
    </source>
</evidence>
<evidence type="ECO:0000313" key="6">
    <source>
        <dbReference type="EnsemblMetazoa" id="MDOA013545-PA"/>
    </source>
</evidence>
<dbReference type="PANTHER" id="PTHR11461:SF372">
    <property type="entry name" value="ACCESSORY GLAND PROTEIN ACP76A-RELATED"/>
    <property type="match status" value="1"/>
</dbReference>
<keyword evidence="1 8" id="KW-0646">Protease inhibitor</keyword>
<evidence type="ECO:0000256" key="4">
    <source>
        <dbReference type="SAM" id="SignalP"/>
    </source>
</evidence>
<dbReference type="STRING" id="7370.A0A1I8NBJ9"/>
<dbReference type="Pfam" id="PF00079">
    <property type="entry name" value="Serpin"/>
    <property type="match status" value="1"/>
</dbReference>
<dbReference type="Gene3D" id="3.30.497.10">
    <property type="entry name" value="Antithrombin, subunit I, domain 2"/>
    <property type="match status" value="1"/>
</dbReference>
<dbReference type="InterPro" id="IPR023796">
    <property type="entry name" value="Serpin_dom"/>
</dbReference>
<dbReference type="PANTHER" id="PTHR11461">
    <property type="entry name" value="SERINE PROTEASE INHIBITOR, SERPIN"/>
    <property type="match status" value="1"/>
</dbReference>
<reference evidence="8" key="2">
    <citation type="submission" date="2025-05" db="UniProtKB">
        <authorList>
            <consortium name="RefSeq"/>
        </authorList>
    </citation>
    <scope>IDENTIFICATION</scope>
    <source>
        <strain evidence="8">Aabys</strain>
        <tissue evidence="8">Whole body</tissue>
    </source>
</reference>
<dbReference type="eggNOG" id="KOG2392">
    <property type="taxonomic scope" value="Eukaryota"/>
</dbReference>
<gene>
    <name evidence="6" type="primary">101897092</name>
    <name evidence="8" type="synonym">LOC131803572</name>
</gene>
<keyword evidence="2 8" id="KW-0722">Serine protease inhibitor</keyword>
<dbReference type="InterPro" id="IPR000215">
    <property type="entry name" value="Serpin_fam"/>
</dbReference>
<evidence type="ECO:0000313" key="7">
    <source>
        <dbReference type="Proteomes" id="UP001652621"/>
    </source>
</evidence>
<dbReference type="KEGG" id="mde:101897092"/>
<dbReference type="AlphaFoldDB" id="A0A1I8NBJ9"/>
<dbReference type="InterPro" id="IPR042178">
    <property type="entry name" value="Serpin_sf_1"/>
</dbReference>
<dbReference type="GO" id="GO:0005615">
    <property type="term" value="C:extracellular space"/>
    <property type="evidence" value="ECO:0007669"/>
    <property type="project" value="InterPro"/>
</dbReference>
<dbReference type="Gene3D" id="2.30.39.10">
    <property type="entry name" value="Alpha-1-antitrypsin, domain 1"/>
    <property type="match status" value="1"/>
</dbReference>
<reference evidence="6" key="1">
    <citation type="submission" date="2020-05" db="UniProtKB">
        <authorList>
            <consortium name="EnsemblMetazoa"/>
        </authorList>
    </citation>
    <scope>IDENTIFICATION</scope>
    <source>
        <strain evidence="6">Aabys</strain>
    </source>
</reference>
<feature type="domain" description="Serpin" evidence="5">
    <location>
        <begin position="31"/>
        <end position="389"/>
    </location>
</feature>
<dbReference type="PROSITE" id="PS00284">
    <property type="entry name" value="SERPIN"/>
    <property type="match status" value="1"/>
</dbReference>
<dbReference type="OrthoDB" id="671595at2759"/>
<evidence type="ECO:0000256" key="2">
    <source>
        <dbReference type="ARBA" id="ARBA00022900"/>
    </source>
</evidence>
<evidence type="ECO:0000256" key="3">
    <source>
        <dbReference type="RuleBase" id="RU000411"/>
    </source>
</evidence>
<accession>A0A1I8NBJ9</accession>
<evidence type="ECO:0000256" key="1">
    <source>
        <dbReference type="ARBA" id="ARBA00022690"/>
    </source>
</evidence>
<dbReference type="InterPro" id="IPR023795">
    <property type="entry name" value="Serpin_CS"/>
</dbReference>
<sequence length="389" mass="44324">MHWVLNFLIPVALLLVAVECNTVRERNLFATELFQTVASQSQDKNVIISPVAVQTALGLLYYGANGNTAKELQKSLHATAHESKDGLAQGYHTLLHSFIKSKTVLEIANKIYTNDKLKIASEFRRIAQDYFDSDAEPLDFSNETFAVNTINQWMSEKSNGKIDHVIDSIDPDVNIALMNAIYFKAKWARPFMDDETTDRDFWLSNTESIKVPTMFADNWYYYADYPDLDAKALELFFENIDLTMWFILPNKRDGLYELEQKLKGVNFKDLENLWEWKSVSVYLPKFGFEFDTDLKPVLQKLGINTMFSNAADFTNMFHNRAGSMRISKVQHKAFIDVNEIGCEAAAASVAVGVPMSLPLDPKTFVADHPFVFIIRDKTAVYFAGHIVKF</sequence>
<keyword evidence="4" id="KW-0732">Signal</keyword>
<dbReference type="SMART" id="SM00093">
    <property type="entry name" value="SERPIN"/>
    <property type="match status" value="1"/>
</dbReference>
<dbReference type="InterPro" id="IPR042185">
    <property type="entry name" value="Serpin_sf_2"/>
</dbReference>
<dbReference type="SUPFAM" id="SSF56574">
    <property type="entry name" value="Serpins"/>
    <property type="match status" value="1"/>
</dbReference>
<dbReference type="CDD" id="cd19954">
    <property type="entry name" value="serpin42Dd-like_insects"/>
    <property type="match status" value="1"/>
</dbReference>
<name>A0A1I8NBJ9_MUSDO</name>
<proteinExistence type="inferred from homology"/>
<keyword evidence="7" id="KW-1185">Reference proteome</keyword>
<feature type="chain" id="PRO_5044561532" evidence="4">
    <location>
        <begin position="21"/>
        <end position="389"/>
    </location>
</feature>
<dbReference type="GO" id="GO:0004867">
    <property type="term" value="F:serine-type endopeptidase inhibitor activity"/>
    <property type="evidence" value="ECO:0007669"/>
    <property type="project" value="UniProtKB-KW"/>
</dbReference>